<accession>A0A8S2FCU1</accession>
<gene>
    <name evidence="1" type="ORF">OVA965_LOCUS33911</name>
    <name evidence="2" type="ORF">TMI583_LOCUS34816</name>
</gene>
<organism evidence="1 3">
    <name type="scientific">Didymodactylos carnosus</name>
    <dbReference type="NCBI Taxonomy" id="1234261"/>
    <lineage>
        <taxon>Eukaryota</taxon>
        <taxon>Metazoa</taxon>
        <taxon>Spiralia</taxon>
        <taxon>Gnathifera</taxon>
        <taxon>Rotifera</taxon>
        <taxon>Eurotatoria</taxon>
        <taxon>Bdelloidea</taxon>
        <taxon>Philodinida</taxon>
        <taxon>Philodinidae</taxon>
        <taxon>Didymodactylos</taxon>
    </lineage>
</organism>
<dbReference type="Proteomes" id="UP000682733">
    <property type="component" value="Unassembled WGS sequence"/>
</dbReference>
<name>A0A8S2FCU1_9BILA</name>
<sequence length="146" mass="17225">PTVRTTRMTTVTMETGNKGETSIETTLFERKLLVGEGLRQLFSNFNSPKIHIFSLPIDDEKSILNLNNENSLFIFQQLIVEVLVTKCNTHTNESKQDLLNHCRLYYKHDLCELKKIDDFEENYRSTKAIRWYTRDSFLYRLINKSL</sequence>
<dbReference type="EMBL" id="CAJOBA010049678">
    <property type="protein sequence ID" value="CAF4226323.1"/>
    <property type="molecule type" value="Genomic_DNA"/>
</dbReference>
<dbReference type="AlphaFoldDB" id="A0A8S2FCU1"/>
<feature type="non-terminal residue" evidence="1">
    <location>
        <position position="146"/>
    </location>
</feature>
<dbReference type="Proteomes" id="UP000677228">
    <property type="component" value="Unassembled WGS sequence"/>
</dbReference>
<reference evidence="1" key="1">
    <citation type="submission" date="2021-02" db="EMBL/GenBank/DDBJ databases">
        <authorList>
            <person name="Nowell W R."/>
        </authorList>
    </citation>
    <scope>NUCLEOTIDE SEQUENCE</scope>
</reference>
<comment type="caution">
    <text evidence="1">The sequence shown here is derived from an EMBL/GenBank/DDBJ whole genome shotgun (WGS) entry which is preliminary data.</text>
</comment>
<evidence type="ECO:0000313" key="1">
    <source>
        <dbReference type="EMBL" id="CAF1427502.1"/>
    </source>
</evidence>
<dbReference type="EMBL" id="CAJNOK010027899">
    <property type="protein sequence ID" value="CAF1427502.1"/>
    <property type="molecule type" value="Genomic_DNA"/>
</dbReference>
<protein>
    <submittedName>
        <fullName evidence="1">Uncharacterized protein</fullName>
    </submittedName>
</protein>
<proteinExistence type="predicted"/>
<evidence type="ECO:0000313" key="2">
    <source>
        <dbReference type="EMBL" id="CAF4226323.1"/>
    </source>
</evidence>
<evidence type="ECO:0000313" key="3">
    <source>
        <dbReference type="Proteomes" id="UP000677228"/>
    </source>
</evidence>
<feature type="non-terminal residue" evidence="1">
    <location>
        <position position="1"/>
    </location>
</feature>